<organism evidence="3 4">
    <name type="scientific">Lysinibacillus capsici</name>
    <dbReference type="NCBI Taxonomy" id="2115968"/>
    <lineage>
        <taxon>Bacteria</taxon>
        <taxon>Bacillati</taxon>
        <taxon>Bacillota</taxon>
        <taxon>Bacilli</taxon>
        <taxon>Bacillales</taxon>
        <taxon>Bacillaceae</taxon>
        <taxon>Lysinibacillus</taxon>
    </lineage>
</organism>
<evidence type="ECO:0000259" key="1">
    <source>
        <dbReference type="Pfam" id="PF10543"/>
    </source>
</evidence>
<dbReference type="Proteomes" id="UP000251431">
    <property type="component" value="Unassembled WGS sequence"/>
</dbReference>
<gene>
    <name evidence="3" type="ORF">NCTC7582_01918</name>
</gene>
<accession>A0A2X0Y8G5</accession>
<dbReference type="Pfam" id="PF10552">
    <property type="entry name" value="ORF6C"/>
    <property type="match status" value="1"/>
</dbReference>
<dbReference type="InterPro" id="IPR018873">
    <property type="entry name" value="KilA-N_DNA-bd_domain"/>
</dbReference>
<dbReference type="AlphaFoldDB" id="A0A2X0Y8G5"/>
<feature type="domain" description="ORF6C" evidence="2">
    <location>
        <begin position="118"/>
        <end position="228"/>
    </location>
</feature>
<dbReference type="InterPro" id="IPR018878">
    <property type="entry name" value="ORF6C_dom"/>
</dbReference>
<sequence>MNLTVIQLRGKRVLTTAQLAENYEAEEKLVQQNFNNNKERYKEGKHFILLQGEELKAFKHDFENLGVVKKNTSSLYLWTEKGAWLHAKSLNTDRAWEAYELLVDEYYKVIEQPQYNSLELALKAALEHEQAIKEIKTDVDYLKGNMRIDGLQQQEIQQAAKQSIVQALGGKDSIAYQEISKKVFSAFWNEFKQYFKVPRYGDIPKVKHEEALRFISLWRPSTSLQMEIDSCNSQMAFE</sequence>
<evidence type="ECO:0000313" key="4">
    <source>
        <dbReference type="Proteomes" id="UP000251431"/>
    </source>
</evidence>
<dbReference type="EMBL" id="UAQE01000001">
    <property type="protein sequence ID" value="SPT98760.1"/>
    <property type="molecule type" value="Genomic_DNA"/>
</dbReference>
<reference evidence="3 4" key="1">
    <citation type="submission" date="2018-06" db="EMBL/GenBank/DDBJ databases">
        <authorList>
            <consortium name="Pathogen Informatics"/>
            <person name="Doyle S."/>
        </authorList>
    </citation>
    <scope>NUCLEOTIDE SEQUENCE [LARGE SCALE GENOMIC DNA]</scope>
    <source>
        <strain evidence="3 4">NCTC7582</strain>
    </source>
</reference>
<evidence type="ECO:0000259" key="2">
    <source>
        <dbReference type="Pfam" id="PF10552"/>
    </source>
</evidence>
<dbReference type="Pfam" id="PF10543">
    <property type="entry name" value="ORF6N"/>
    <property type="match status" value="1"/>
</dbReference>
<proteinExistence type="predicted"/>
<dbReference type="RefSeq" id="WP_112117129.1">
    <property type="nucleotide sequence ID" value="NZ_UAQE01000001.1"/>
</dbReference>
<protein>
    <submittedName>
        <fullName evidence="3">Phage-like protein</fullName>
    </submittedName>
</protein>
<evidence type="ECO:0000313" key="3">
    <source>
        <dbReference type="EMBL" id="SPT98760.1"/>
    </source>
</evidence>
<name>A0A2X0Y8G5_9BACI</name>
<feature type="domain" description="KilA-N DNA-binding" evidence="1">
    <location>
        <begin position="5"/>
        <end position="89"/>
    </location>
</feature>